<proteinExistence type="predicted"/>
<evidence type="ECO:0000313" key="1">
    <source>
        <dbReference type="EMBL" id="AMM41689.1"/>
    </source>
</evidence>
<name>A0A7U4QLS5_DESA2</name>
<gene>
    <name evidence="1" type="ORF">HS1_001895</name>
</gene>
<dbReference type="KEGG" id="daw:HS1_001895"/>
<dbReference type="Proteomes" id="UP000070560">
    <property type="component" value="Chromosome"/>
</dbReference>
<organism evidence="1 2">
    <name type="scientific">Desulfofervidus auxilii</name>
    <dbReference type="NCBI Taxonomy" id="1621989"/>
    <lineage>
        <taxon>Bacteria</taxon>
        <taxon>Pseudomonadati</taxon>
        <taxon>Thermodesulfobacteriota</taxon>
        <taxon>Candidatus Desulfofervidia</taxon>
        <taxon>Candidatus Desulfofervidales</taxon>
        <taxon>Candidatus Desulfofervidaceae</taxon>
        <taxon>Candidatus Desulfofervidus</taxon>
    </lineage>
</organism>
<dbReference type="EMBL" id="CP013015">
    <property type="protein sequence ID" value="AMM41689.1"/>
    <property type="molecule type" value="Genomic_DNA"/>
</dbReference>
<evidence type="ECO:0000313" key="2">
    <source>
        <dbReference type="Proteomes" id="UP000070560"/>
    </source>
</evidence>
<reference evidence="1 2" key="1">
    <citation type="submission" date="2015-10" db="EMBL/GenBank/DDBJ databases">
        <title>Candidatus Desulfofervidus auxilii, a hydrogenotrophic sulfate-reducing bacterium involved in the thermophilic anaerobic oxidation of methane.</title>
        <authorList>
            <person name="Krukenberg V."/>
            <person name="Richter M."/>
            <person name="Wegener G."/>
        </authorList>
    </citation>
    <scope>NUCLEOTIDE SEQUENCE [LARGE SCALE GENOMIC DNA]</scope>
    <source>
        <strain evidence="1 2">HS1</strain>
    </source>
</reference>
<keyword evidence="2" id="KW-1185">Reference proteome</keyword>
<accession>A0A7U4QLS5</accession>
<sequence length="38" mass="4531">MVRRICIVYEGFISKLKEGKDEEVFLDATGSEYIYLEW</sequence>
<dbReference type="AlphaFoldDB" id="A0A7U4QLS5"/>
<protein>
    <submittedName>
        <fullName evidence="1">Uncharacterized protein</fullName>
    </submittedName>
</protein>